<feature type="transmembrane region" description="Helical" evidence="1">
    <location>
        <begin position="20"/>
        <end position="43"/>
    </location>
</feature>
<evidence type="ECO:0000256" key="1">
    <source>
        <dbReference type="SAM" id="Phobius"/>
    </source>
</evidence>
<sequence length="169" mass="17467">MSKQKNKQNVLSSLNGSTSLRALIATFFTVFLMFGSAVVAYTWGYVHGINASSGSSNTSSSSSSRSGSALAVSVSEPKVADAVLYERSGTVIGIAGETLTFATAGKKTLTARLNADTEYFISAVDASGETSSQAAQAADIRIGDVIRVFAGTNIASVSTFIATRIEKSS</sequence>
<comment type="caution">
    <text evidence="2">The sequence shown here is derived from an EMBL/GenBank/DDBJ whole genome shotgun (WGS) entry which is preliminary data.</text>
</comment>
<evidence type="ECO:0000313" key="3">
    <source>
        <dbReference type="Proteomes" id="UP000176952"/>
    </source>
</evidence>
<gene>
    <name evidence="2" type="ORF">A3F54_00605</name>
</gene>
<keyword evidence="1" id="KW-1133">Transmembrane helix</keyword>
<name>A0A1G2B5E7_9BACT</name>
<dbReference type="Proteomes" id="UP000176952">
    <property type="component" value="Unassembled WGS sequence"/>
</dbReference>
<accession>A0A1G2B5E7</accession>
<keyword evidence="1" id="KW-0472">Membrane</keyword>
<organism evidence="2 3">
    <name type="scientific">Candidatus Kerfeldbacteria bacterium RIFCSPHIGHO2_12_FULL_48_17</name>
    <dbReference type="NCBI Taxonomy" id="1798542"/>
    <lineage>
        <taxon>Bacteria</taxon>
        <taxon>Candidatus Kerfeldiibacteriota</taxon>
    </lineage>
</organism>
<keyword evidence="1" id="KW-0812">Transmembrane</keyword>
<dbReference type="AlphaFoldDB" id="A0A1G2B5E7"/>
<dbReference type="STRING" id="1798542.A3F54_00605"/>
<dbReference type="EMBL" id="MHKD01000014">
    <property type="protein sequence ID" value="OGY84424.1"/>
    <property type="molecule type" value="Genomic_DNA"/>
</dbReference>
<protein>
    <submittedName>
        <fullName evidence="2">Uncharacterized protein</fullName>
    </submittedName>
</protein>
<proteinExistence type="predicted"/>
<evidence type="ECO:0000313" key="2">
    <source>
        <dbReference type="EMBL" id="OGY84424.1"/>
    </source>
</evidence>
<reference evidence="2 3" key="1">
    <citation type="journal article" date="2016" name="Nat. Commun.">
        <title>Thousands of microbial genomes shed light on interconnected biogeochemical processes in an aquifer system.</title>
        <authorList>
            <person name="Anantharaman K."/>
            <person name="Brown C.T."/>
            <person name="Hug L.A."/>
            <person name="Sharon I."/>
            <person name="Castelle C.J."/>
            <person name="Probst A.J."/>
            <person name="Thomas B.C."/>
            <person name="Singh A."/>
            <person name="Wilkins M.J."/>
            <person name="Karaoz U."/>
            <person name="Brodie E.L."/>
            <person name="Williams K.H."/>
            <person name="Hubbard S.S."/>
            <person name="Banfield J.F."/>
        </authorList>
    </citation>
    <scope>NUCLEOTIDE SEQUENCE [LARGE SCALE GENOMIC DNA]</scope>
</reference>